<evidence type="ECO:0000313" key="2">
    <source>
        <dbReference type="EMBL" id="AMB84133.1"/>
    </source>
</evidence>
<name>A0A0X1SW44_PSEAA</name>
<dbReference type="Proteomes" id="UP000063229">
    <property type="component" value="Chromosome"/>
</dbReference>
<reference evidence="2 3" key="1">
    <citation type="submission" date="2016-01" db="EMBL/GenBank/DDBJ databases">
        <authorList>
            <person name="McClelland M."/>
            <person name="Jain A."/>
            <person name="Saraogi P."/>
            <person name="Mendelson R."/>
            <person name="Westerman R."/>
            <person name="SanMiguel P."/>
            <person name="Csonka L."/>
        </authorList>
    </citation>
    <scope>NUCLEOTIDE SEQUENCE [LARGE SCALE GENOMIC DNA]</scope>
    <source>
        <strain evidence="2 3">NCPPB 2472</strain>
    </source>
</reference>
<dbReference type="InterPro" id="IPR000182">
    <property type="entry name" value="GNAT_dom"/>
</dbReference>
<dbReference type="KEGG" id="pagb:AWM79_01955"/>
<sequence>MYRIHLATAADIEGIAQLLQANSPSQGGSLTGEFPLDKVRQMALGAAPVVVASRDDTIVGVLFSAAKDIHPAPPSIQAMLRAWPGTPDAYVYGPACIATTERGQGLLPRLYAQLQQHYPGREAILFIRRDNDASLRAHERLGMREVAGFILEGDEYAVLSDGPATALSPSVSSTTAD</sequence>
<dbReference type="STRING" id="46677.AWM79_01955"/>
<evidence type="ECO:0000313" key="3">
    <source>
        <dbReference type="Proteomes" id="UP000063229"/>
    </source>
</evidence>
<keyword evidence="3" id="KW-1185">Reference proteome</keyword>
<feature type="domain" description="N-acetyltransferase" evidence="1">
    <location>
        <begin position="2"/>
        <end position="172"/>
    </location>
</feature>
<dbReference type="InterPro" id="IPR016181">
    <property type="entry name" value="Acyl_CoA_acyltransferase"/>
</dbReference>
<accession>A0A0X1SW44</accession>
<dbReference type="PROSITE" id="PS51186">
    <property type="entry name" value="GNAT"/>
    <property type="match status" value="1"/>
</dbReference>
<dbReference type="EMBL" id="CP014135">
    <property type="protein sequence ID" value="AMB84133.1"/>
    <property type="molecule type" value="Genomic_DNA"/>
</dbReference>
<dbReference type="AlphaFoldDB" id="A0A0X1SW44"/>
<protein>
    <recommendedName>
        <fullName evidence="1">N-acetyltransferase domain-containing protein</fullName>
    </recommendedName>
</protein>
<dbReference type="SUPFAM" id="SSF55729">
    <property type="entry name" value="Acyl-CoA N-acyltransferases (Nat)"/>
    <property type="match status" value="1"/>
</dbReference>
<proteinExistence type="predicted"/>
<dbReference type="Gene3D" id="3.40.630.30">
    <property type="match status" value="1"/>
</dbReference>
<organism evidence="2 3">
    <name type="scientific">Pseudomonas agarici</name>
    <dbReference type="NCBI Taxonomy" id="46677"/>
    <lineage>
        <taxon>Bacteria</taxon>
        <taxon>Pseudomonadati</taxon>
        <taxon>Pseudomonadota</taxon>
        <taxon>Gammaproteobacteria</taxon>
        <taxon>Pseudomonadales</taxon>
        <taxon>Pseudomonadaceae</taxon>
        <taxon>Pseudomonas</taxon>
    </lineage>
</organism>
<gene>
    <name evidence="2" type="ORF">AWM79_01955</name>
</gene>
<dbReference type="GO" id="GO:0016747">
    <property type="term" value="F:acyltransferase activity, transferring groups other than amino-acyl groups"/>
    <property type="evidence" value="ECO:0007669"/>
    <property type="project" value="InterPro"/>
</dbReference>
<evidence type="ECO:0000259" key="1">
    <source>
        <dbReference type="PROSITE" id="PS51186"/>
    </source>
</evidence>
<dbReference type="RefSeq" id="WP_060782021.1">
    <property type="nucleotide sequence ID" value="NZ_CP014135.1"/>
</dbReference>